<dbReference type="Pfam" id="PF01797">
    <property type="entry name" value="Y1_Tnp"/>
    <property type="match status" value="1"/>
</dbReference>
<dbReference type="RefSeq" id="WP_130092837.1">
    <property type="nucleotide sequence ID" value="NZ_SETE01000002.1"/>
</dbReference>
<dbReference type="GO" id="GO:0006313">
    <property type="term" value="P:DNA transposition"/>
    <property type="evidence" value="ECO:0007669"/>
    <property type="project" value="InterPro"/>
</dbReference>
<keyword evidence="1 2" id="KW-0556">Organic radical</keyword>
<evidence type="ECO:0000256" key="2">
    <source>
        <dbReference type="PROSITE-ProRule" id="PRU00493"/>
    </source>
</evidence>
<evidence type="ECO:0000313" key="5">
    <source>
        <dbReference type="Proteomes" id="UP000293952"/>
    </source>
</evidence>
<feature type="modified residue" description="Glycine radical" evidence="2">
    <location>
        <position position="16"/>
    </location>
</feature>
<comment type="caution">
    <text evidence="4">The sequence shown here is derived from an EMBL/GenBank/DDBJ whole genome shotgun (WGS) entry which is preliminary data.</text>
</comment>
<protein>
    <submittedName>
        <fullName evidence="4">Transposase</fullName>
    </submittedName>
</protein>
<dbReference type="AlphaFoldDB" id="A0A4Q4KS24"/>
<dbReference type="OrthoDB" id="9794403at2"/>
<dbReference type="PROSITE" id="PS51149">
    <property type="entry name" value="GLY_RADICAL_2"/>
    <property type="match status" value="1"/>
</dbReference>
<dbReference type="GO" id="GO:0043565">
    <property type="term" value="F:sequence-specific DNA binding"/>
    <property type="evidence" value="ECO:0007669"/>
    <property type="project" value="TreeGrafter"/>
</dbReference>
<dbReference type="InterPro" id="IPR001150">
    <property type="entry name" value="Gly_radical"/>
</dbReference>
<accession>A0A4Q4KS24</accession>
<dbReference type="InterPro" id="IPR036515">
    <property type="entry name" value="Transposase_17_sf"/>
</dbReference>
<dbReference type="Proteomes" id="UP000293952">
    <property type="component" value="Unassembled WGS sequence"/>
</dbReference>
<dbReference type="InterPro" id="IPR002686">
    <property type="entry name" value="Transposase_17"/>
</dbReference>
<keyword evidence="5" id="KW-1185">Reference proteome</keyword>
<dbReference type="EMBL" id="SETE01000002">
    <property type="protein sequence ID" value="RYM34829.1"/>
    <property type="molecule type" value="Genomic_DNA"/>
</dbReference>
<reference evidence="4 5" key="1">
    <citation type="submission" date="2019-02" db="EMBL/GenBank/DDBJ databases">
        <title>Genome sequence of the sea-ice species Brumimicrobium glaciale.</title>
        <authorList>
            <person name="Bowman J.P."/>
        </authorList>
    </citation>
    <scope>NUCLEOTIDE SEQUENCE [LARGE SCALE GENOMIC DNA]</scope>
    <source>
        <strain evidence="4 5">IC156</strain>
    </source>
</reference>
<dbReference type="Gene3D" id="3.30.70.1290">
    <property type="entry name" value="Transposase IS200-like"/>
    <property type="match status" value="1"/>
</dbReference>
<organism evidence="4 5">
    <name type="scientific">Brumimicrobium glaciale</name>
    <dbReference type="NCBI Taxonomy" id="200475"/>
    <lineage>
        <taxon>Bacteria</taxon>
        <taxon>Pseudomonadati</taxon>
        <taxon>Bacteroidota</taxon>
        <taxon>Flavobacteriia</taxon>
        <taxon>Flavobacteriales</taxon>
        <taxon>Crocinitomicaceae</taxon>
        <taxon>Brumimicrobium</taxon>
    </lineage>
</organism>
<dbReference type="PANTHER" id="PTHR36966:SF1">
    <property type="entry name" value="REP-ASSOCIATED TYROSINE TRANSPOSASE"/>
    <property type="match status" value="1"/>
</dbReference>
<dbReference type="SUPFAM" id="SSF143422">
    <property type="entry name" value="Transposase IS200-like"/>
    <property type="match status" value="1"/>
</dbReference>
<name>A0A4Q4KS24_9FLAO</name>
<dbReference type="GO" id="GO:0004803">
    <property type="term" value="F:transposase activity"/>
    <property type="evidence" value="ECO:0007669"/>
    <property type="project" value="InterPro"/>
</dbReference>
<evidence type="ECO:0000259" key="3">
    <source>
        <dbReference type="PROSITE" id="PS51149"/>
    </source>
</evidence>
<feature type="domain" description="Glycine radical" evidence="3">
    <location>
        <begin position="1"/>
        <end position="46"/>
    </location>
</feature>
<dbReference type="SMART" id="SM01321">
    <property type="entry name" value="Y1_Tnp"/>
    <property type="match status" value="1"/>
</dbReference>
<evidence type="ECO:0000313" key="4">
    <source>
        <dbReference type="EMBL" id="RYM34829.1"/>
    </source>
</evidence>
<gene>
    <name evidence="4" type="ORF">ERX46_05495</name>
</gene>
<dbReference type="PANTHER" id="PTHR36966">
    <property type="entry name" value="REP-ASSOCIATED TYROSINE TRANSPOSASE"/>
    <property type="match status" value="1"/>
</dbReference>
<evidence type="ECO:0000256" key="1">
    <source>
        <dbReference type="ARBA" id="ARBA00022818"/>
    </source>
</evidence>
<sequence>MFNPEKHHRKSVRLKGYDYSSMGFYFITVNVEDKLKLLSRIENGKLELTKIGQVLEEEWKITEKLRKNIQLHDYVIMPNHFHAIVEIRHSVNKENEVGQFKAPKNSLGAIVRGFKGAVTRKVVANNLYKSSFWQRSFDDRIIKDEPSLMNVKKYINDNVRNWDDV</sequence>
<dbReference type="InterPro" id="IPR052715">
    <property type="entry name" value="RAYT_transposase"/>
</dbReference>
<proteinExistence type="predicted"/>